<evidence type="ECO:0000256" key="5">
    <source>
        <dbReference type="ARBA" id="ARBA00023136"/>
    </source>
</evidence>
<keyword evidence="2" id="KW-0813">Transport</keyword>
<feature type="transmembrane region" description="Helical" evidence="6">
    <location>
        <begin position="309"/>
        <end position="335"/>
    </location>
</feature>
<sequence length="344" mass="38976">FNQIVGILAGGFDFQATNQALPEIQKELNIDPSLSQWVQTISIVAKVSFSIPLSQLGVKLGLVNSLLLFTLLVTCLYPTLIFIKNFWLFLFVRFLIGLSLAGILVQNQSLLQNLAPEKDRKKYAEYQQLTVYIVIIFTPILASAIIQFLNWRYIYVVCATGSFLRFLNMTLIPNLKMKKQSFDLVGSILLIVILGCFCVGLTMIAQKNYIIMTCLFVNCIVFGVIFSVYERSIIDPIINFKVVTKQAKELLTIRTCQQLASTSEGFLVPQYFNFFDIPKVALGLYSSTKLLIGVFAMMFAQYMNKKHNVLLLLSVGFTFVTIMHISQTLVLDWFWPFVILGVCK</sequence>
<feature type="non-terminal residue" evidence="8">
    <location>
        <position position="1"/>
    </location>
</feature>
<evidence type="ECO:0000256" key="4">
    <source>
        <dbReference type="ARBA" id="ARBA00022989"/>
    </source>
</evidence>
<protein>
    <submittedName>
        <fullName evidence="8">Major facilitator superfamily protein</fullName>
    </submittedName>
</protein>
<feature type="transmembrane region" description="Helical" evidence="6">
    <location>
        <begin position="210"/>
        <end position="229"/>
    </location>
</feature>
<evidence type="ECO:0000256" key="2">
    <source>
        <dbReference type="ARBA" id="ARBA00022448"/>
    </source>
</evidence>
<keyword evidence="3 6" id="KW-0812">Transmembrane</keyword>
<organism evidence="8">
    <name type="scientific">Trepomonas sp. PC1</name>
    <dbReference type="NCBI Taxonomy" id="1076344"/>
    <lineage>
        <taxon>Eukaryota</taxon>
        <taxon>Metamonada</taxon>
        <taxon>Diplomonadida</taxon>
        <taxon>Hexamitidae</taxon>
        <taxon>Hexamitinae</taxon>
        <taxon>Trepomonas</taxon>
    </lineage>
</organism>
<dbReference type="InterPro" id="IPR036259">
    <property type="entry name" value="MFS_trans_sf"/>
</dbReference>
<feature type="transmembrane region" description="Helical" evidence="6">
    <location>
        <begin position="152"/>
        <end position="172"/>
    </location>
</feature>
<evidence type="ECO:0000259" key="7">
    <source>
        <dbReference type="PROSITE" id="PS50850"/>
    </source>
</evidence>
<name>A0A146KAT7_9EUKA</name>
<dbReference type="Pfam" id="PF07690">
    <property type="entry name" value="MFS_1"/>
    <property type="match status" value="1"/>
</dbReference>
<dbReference type="SUPFAM" id="SSF103473">
    <property type="entry name" value="MFS general substrate transporter"/>
    <property type="match status" value="1"/>
</dbReference>
<dbReference type="Gene3D" id="1.20.1250.20">
    <property type="entry name" value="MFS general substrate transporter like domains"/>
    <property type="match status" value="1"/>
</dbReference>
<comment type="subcellular location">
    <subcellularLocation>
        <location evidence="1">Membrane</location>
        <topology evidence="1">Multi-pass membrane protein</topology>
    </subcellularLocation>
</comment>
<dbReference type="InterPro" id="IPR020846">
    <property type="entry name" value="MFS_dom"/>
</dbReference>
<dbReference type="PROSITE" id="PS50850">
    <property type="entry name" value="MFS"/>
    <property type="match status" value="1"/>
</dbReference>
<feature type="domain" description="Major facilitator superfamily (MFS) profile" evidence="7">
    <location>
        <begin position="1"/>
        <end position="344"/>
    </location>
</feature>
<dbReference type="PANTHER" id="PTHR42718">
    <property type="entry name" value="MAJOR FACILITATOR SUPERFAMILY MULTIDRUG TRANSPORTER MFSC"/>
    <property type="match status" value="1"/>
</dbReference>
<evidence type="ECO:0000313" key="8">
    <source>
        <dbReference type="EMBL" id="JAP93667.1"/>
    </source>
</evidence>
<dbReference type="GO" id="GO:0016020">
    <property type="term" value="C:membrane"/>
    <property type="evidence" value="ECO:0007669"/>
    <property type="project" value="UniProtKB-SubCell"/>
</dbReference>
<feature type="non-terminal residue" evidence="8">
    <location>
        <position position="344"/>
    </location>
</feature>
<gene>
    <name evidence="8" type="ORF">TPC1_13968</name>
</gene>
<dbReference type="AlphaFoldDB" id="A0A146KAT7"/>
<dbReference type="GO" id="GO:0022857">
    <property type="term" value="F:transmembrane transporter activity"/>
    <property type="evidence" value="ECO:0007669"/>
    <property type="project" value="InterPro"/>
</dbReference>
<feature type="transmembrane region" description="Helical" evidence="6">
    <location>
        <begin position="184"/>
        <end position="204"/>
    </location>
</feature>
<feature type="transmembrane region" description="Helical" evidence="6">
    <location>
        <begin position="126"/>
        <end position="146"/>
    </location>
</feature>
<dbReference type="EMBL" id="GDID01002939">
    <property type="protein sequence ID" value="JAP93667.1"/>
    <property type="molecule type" value="Transcribed_RNA"/>
</dbReference>
<evidence type="ECO:0000256" key="6">
    <source>
        <dbReference type="SAM" id="Phobius"/>
    </source>
</evidence>
<feature type="transmembrane region" description="Helical" evidence="6">
    <location>
        <begin position="86"/>
        <end position="105"/>
    </location>
</feature>
<keyword evidence="5 6" id="KW-0472">Membrane</keyword>
<accession>A0A146KAT7</accession>
<dbReference type="InterPro" id="IPR011701">
    <property type="entry name" value="MFS"/>
</dbReference>
<evidence type="ECO:0000256" key="3">
    <source>
        <dbReference type="ARBA" id="ARBA00022692"/>
    </source>
</evidence>
<keyword evidence="4 6" id="KW-1133">Transmembrane helix</keyword>
<dbReference type="PANTHER" id="PTHR42718:SF9">
    <property type="entry name" value="MAJOR FACILITATOR SUPERFAMILY MULTIDRUG TRANSPORTER MFSC"/>
    <property type="match status" value="1"/>
</dbReference>
<evidence type="ECO:0000256" key="1">
    <source>
        <dbReference type="ARBA" id="ARBA00004141"/>
    </source>
</evidence>
<feature type="transmembrane region" description="Helical" evidence="6">
    <location>
        <begin position="60"/>
        <end position="80"/>
    </location>
</feature>
<proteinExistence type="predicted"/>
<reference evidence="8" key="1">
    <citation type="submission" date="2015-07" db="EMBL/GenBank/DDBJ databases">
        <title>Adaptation to a free-living lifestyle via gene acquisitions in the diplomonad Trepomonas sp. PC1.</title>
        <authorList>
            <person name="Xu F."/>
            <person name="Jerlstrom-Hultqvist J."/>
            <person name="Kolisko M."/>
            <person name="Simpson A.G.B."/>
            <person name="Roger A.J."/>
            <person name="Svard S.G."/>
            <person name="Andersson J.O."/>
        </authorList>
    </citation>
    <scope>NUCLEOTIDE SEQUENCE</scope>
    <source>
        <strain evidence="8">PC1</strain>
    </source>
</reference>